<evidence type="ECO:0000256" key="1">
    <source>
        <dbReference type="SAM" id="Coils"/>
    </source>
</evidence>
<dbReference type="EMBL" id="CAJQZP010000851">
    <property type="protein sequence ID" value="CAG4988903.1"/>
    <property type="molecule type" value="Genomic_DNA"/>
</dbReference>
<organism evidence="3 4">
    <name type="scientific">Parnassius apollo</name>
    <name type="common">Apollo butterfly</name>
    <name type="synonym">Papilio apollo</name>
    <dbReference type="NCBI Taxonomy" id="110799"/>
    <lineage>
        <taxon>Eukaryota</taxon>
        <taxon>Metazoa</taxon>
        <taxon>Ecdysozoa</taxon>
        <taxon>Arthropoda</taxon>
        <taxon>Hexapoda</taxon>
        <taxon>Insecta</taxon>
        <taxon>Pterygota</taxon>
        <taxon>Neoptera</taxon>
        <taxon>Endopterygota</taxon>
        <taxon>Lepidoptera</taxon>
        <taxon>Glossata</taxon>
        <taxon>Ditrysia</taxon>
        <taxon>Papilionoidea</taxon>
        <taxon>Papilionidae</taxon>
        <taxon>Parnassiinae</taxon>
        <taxon>Parnassini</taxon>
        <taxon>Parnassius</taxon>
        <taxon>Parnassius</taxon>
    </lineage>
</organism>
<feature type="region of interest" description="Disordered" evidence="2">
    <location>
        <begin position="33"/>
        <end position="52"/>
    </location>
</feature>
<dbReference type="OrthoDB" id="7479742at2759"/>
<evidence type="ECO:0000256" key="2">
    <source>
        <dbReference type="SAM" id="MobiDB-lite"/>
    </source>
</evidence>
<accession>A0A8S3WYT1</accession>
<feature type="compositionally biased region" description="Low complexity" evidence="2">
    <location>
        <begin position="41"/>
        <end position="52"/>
    </location>
</feature>
<dbReference type="Proteomes" id="UP000691718">
    <property type="component" value="Unassembled WGS sequence"/>
</dbReference>
<keyword evidence="4" id="KW-1185">Reference proteome</keyword>
<dbReference type="AlphaFoldDB" id="A0A8S3WYT1"/>
<evidence type="ECO:0000313" key="3">
    <source>
        <dbReference type="EMBL" id="CAG4988903.1"/>
    </source>
</evidence>
<comment type="caution">
    <text evidence="3">The sequence shown here is derived from an EMBL/GenBank/DDBJ whole genome shotgun (WGS) entry which is preliminary data.</text>
</comment>
<feature type="coiled-coil region" evidence="1">
    <location>
        <begin position="134"/>
        <end position="168"/>
    </location>
</feature>
<reference evidence="3" key="1">
    <citation type="submission" date="2021-04" db="EMBL/GenBank/DDBJ databases">
        <authorList>
            <person name="Tunstrom K."/>
        </authorList>
    </citation>
    <scope>NUCLEOTIDE SEQUENCE</scope>
</reference>
<protein>
    <submittedName>
        <fullName evidence="3">(apollo) hypothetical protein</fullName>
    </submittedName>
</protein>
<evidence type="ECO:0000313" key="4">
    <source>
        <dbReference type="Proteomes" id="UP000691718"/>
    </source>
</evidence>
<proteinExistence type="predicted"/>
<keyword evidence="1" id="KW-0175">Coiled coil</keyword>
<sequence length="186" mass="21235">MSTSFYKDNLHELKRQWQFQSCKQVSRRKYDNTPVRKQILSPPTDNSDTSSDNIVPQTVDFTEKGVSYHSNSSSVLPSATITYDQFSALLDLKFSDMRSAIREDINCAICKLKAEFAETTDHLAALQCDMQTKLDIATKNIAKMETEKTTLESQIHKLNNRISTLEKISRGCNFEIQCVPEKKNEN</sequence>
<gene>
    <name evidence="3" type="ORF">PAPOLLO_LOCUS11716</name>
</gene>
<name>A0A8S3WYT1_PARAO</name>